<dbReference type="Pfam" id="PF09687">
    <property type="entry name" value="PRESAN"/>
    <property type="match status" value="1"/>
</dbReference>
<dbReference type="EMBL" id="LT969436">
    <property type="protein sequence ID" value="SOV18386.1"/>
    <property type="molecule type" value="Genomic_DNA"/>
</dbReference>
<dbReference type="Proteomes" id="UP000831156">
    <property type="component" value="Chromosome 13"/>
</dbReference>
<proteinExistence type="predicted"/>
<feature type="chain" id="PRO_5046249307" description="Plasmodium RESA N-terminal domain-containing protein" evidence="1">
    <location>
        <begin position="26"/>
        <end position="204"/>
    </location>
</feature>
<feature type="domain" description="Plasmodium RESA N-terminal" evidence="2">
    <location>
        <begin position="70"/>
        <end position="198"/>
    </location>
</feature>
<dbReference type="Gene3D" id="6.10.280.180">
    <property type="entry name" value="Plasmodium RESA, N-terminal helical domain"/>
    <property type="match status" value="1"/>
</dbReference>
<reference evidence="3" key="1">
    <citation type="submission" date="2016-09" db="EMBL/GenBank/DDBJ databases">
        <authorList>
            <consortium name="Pathogen Informatics"/>
            <person name="Sun Q."/>
            <person name="Inoue M."/>
        </authorList>
    </citation>
    <scope>NUCLEOTIDE SEQUENCE</scope>
</reference>
<dbReference type="InterPro" id="IPR006526">
    <property type="entry name" value="Export_prot_PHISTa/b/c"/>
</dbReference>
<dbReference type="NCBIfam" id="TIGR01639">
    <property type="entry name" value="P_fal_TIGR01639"/>
    <property type="match status" value="1"/>
</dbReference>
<evidence type="ECO:0000313" key="3">
    <source>
        <dbReference type="EMBL" id="SOV18386.1"/>
    </source>
</evidence>
<evidence type="ECO:0000256" key="1">
    <source>
        <dbReference type="SAM" id="SignalP"/>
    </source>
</evidence>
<keyword evidence="1" id="KW-0732">Signal</keyword>
<accession>A0ABY1USZ8</accession>
<gene>
    <name evidence="3" type="ORF">PGABG01_1369200</name>
</gene>
<dbReference type="InterPro" id="IPR019111">
    <property type="entry name" value="PRESA_N"/>
</dbReference>
<keyword evidence="4" id="KW-1185">Reference proteome</keyword>
<feature type="signal peptide" evidence="1">
    <location>
        <begin position="1"/>
        <end position="25"/>
    </location>
</feature>
<name>A0ABY1USZ8_9APIC</name>
<evidence type="ECO:0000259" key="2">
    <source>
        <dbReference type="Pfam" id="PF09687"/>
    </source>
</evidence>
<sequence length="204" mass="24198">MKNLYFKRSLKFLCFTVCIIVNICSLRNETYKNNLGFVKNDNIYSRNLAQLTLSNYELIKDSKYENITEQLTKEELYELFDLLIQEPPRTYLLNLWNHKNGICRQGTNELLKRLKVIAPKLTYRRTGSASQRGKTPPKITWQGCSYDCNMMASTLETEQTNRFYNILNKKAPIDEIKNFILSCIDEFDKLHNDLYEKYERIFTQ</sequence>
<protein>
    <recommendedName>
        <fullName evidence="2">Plasmodium RESA N-terminal domain-containing protein</fullName>
    </recommendedName>
</protein>
<organism evidence="3 4">
    <name type="scientific">Plasmodium gaboni</name>
    <dbReference type="NCBI Taxonomy" id="647221"/>
    <lineage>
        <taxon>Eukaryota</taxon>
        <taxon>Sar</taxon>
        <taxon>Alveolata</taxon>
        <taxon>Apicomplexa</taxon>
        <taxon>Aconoidasida</taxon>
        <taxon>Haemosporida</taxon>
        <taxon>Plasmodiidae</taxon>
        <taxon>Plasmodium</taxon>
        <taxon>Plasmodium (Laverania)</taxon>
    </lineage>
</organism>
<evidence type="ECO:0000313" key="4">
    <source>
        <dbReference type="Proteomes" id="UP000831156"/>
    </source>
</evidence>
<dbReference type="InterPro" id="IPR044885">
    <property type="entry name" value="PRESA_N_sf"/>
</dbReference>